<feature type="signal peptide" evidence="1">
    <location>
        <begin position="1"/>
        <end position="23"/>
    </location>
</feature>
<accession>A0ABW4ZSB6</accession>
<dbReference type="RefSeq" id="WP_386043269.1">
    <property type="nucleotide sequence ID" value="NZ_JBHUIO010000002.1"/>
</dbReference>
<keyword evidence="1" id="KW-0732">Signal</keyword>
<organism evidence="2 3">
    <name type="scientific">Tumebacillus lipolyticus</name>
    <dbReference type="NCBI Taxonomy" id="1280370"/>
    <lineage>
        <taxon>Bacteria</taxon>
        <taxon>Bacillati</taxon>
        <taxon>Bacillota</taxon>
        <taxon>Bacilli</taxon>
        <taxon>Bacillales</taxon>
        <taxon>Alicyclobacillaceae</taxon>
        <taxon>Tumebacillus</taxon>
    </lineage>
</organism>
<reference evidence="3" key="1">
    <citation type="journal article" date="2019" name="Int. J. Syst. Evol. Microbiol.">
        <title>The Global Catalogue of Microorganisms (GCM) 10K type strain sequencing project: providing services to taxonomists for standard genome sequencing and annotation.</title>
        <authorList>
            <consortium name="The Broad Institute Genomics Platform"/>
            <consortium name="The Broad Institute Genome Sequencing Center for Infectious Disease"/>
            <person name="Wu L."/>
            <person name="Ma J."/>
        </authorList>
    </citation>
    <scope>NUCLEOTIDE SEQUENCE [LARGE SCALE GENOMIC DNA]</scope>
    <source>
        <strain evidence="3">CGMCC 1.13574</strain>
    </source>
</reference>
<evidence type="ECO:0000313" key="2">
    <source>
        <dbReference type="EMBL" id="MFD2168501.1"/>
    </source>
</evidence>
<name>A0ABW4ZSB6_9BACL</name>
<dbReference type="EMBL" id="JBHUIO010000002">
    <property type="protein sequence ID" value="MFD2168501.1"/>
    <property type="molecule type" value="Genomic_DNA"/>
</dbReference>
<dbReference type="Proteomes" id="UP001597343">
    <property type="component" value="Unassembled WGS sequence"/>
</dbReference>
<comment type="caution">
    <text evidence="2">The sequence shown here is derived from an EMBL/GenBank/DDBJ whole genome shotgun (WGS) entry which is preliminary data.</text>
</comment>
<sequence length="99" mass="11453">MKKLAIGVVVTCAALLSSTPSFSANVPDTTQQAIIQPELKKLVTGWKDYYTEGYYEDKYWYEEDGYCGYIPYVSSEQREAYFGIYWVAFYKGYVNPCDY</sequence>
<protein>
    <submittedName>
        <fullName evidence="2">Uncharacterized protein</fullName>
    </submittedName>
</protein>
<gene>
    <name evidence="2" type="ORF">ACFSOY_00530</name>
</gene>
<feature type="chain" id="PRO_5045064735" evidence="1">
    <location>
        <begin position="24"/>
        <end position="99"/>
    </location>
</feature>
<keyword evidence="3" id="KW-1185">Reference proteome</keyword>
<evidence type="ECO:0000313" key="3">
    <source>
        <dbReference type="Proteomes" id="UP001597343"/>
    </source>
</evidence>
<evidence type="ECO:0000256" key="1">
    <source>
        <dbReference type="SAM" id="SignalP"/>
    </source>
</evidence>
<proteinExistence type="predicted"/>